<comment type="caution">
    <text evidence="1">The sequence shown here is derived from an EMBL/GenBank/DDBJ whole genome shotgun (WGS) entry which is preliminary data.</text>
</comment>
<accession>A0A151MFT3</accession>
<evidence type="ECO:0000313" key="2">
    <source>
        <dbReference type="Proteomes" id="UP000050525"/>
    </source>
</evidence>
<reference evidence="1 2" key="1">
    <citation type="journal article" date="2012" name="Genome Biol.">
        <title>Sequencing three crocodilian genomes to illuminate the evolution of archosaurs and amniotes.</title>
        <authorList>
            <person name="St John J.A."/>
            <person name="Braun E.L."/>
            <person name="Isberg S.R."/>
            <person name="Miles L.G."/>
            <person name="Chong A.Y."/>
            <person name="Gongora J."/>
            <person name="Dalzell P."/>
            <person name="Moran C."/>
            <person name="Bed'hom B."/>
            <person name="Abzhanov A."/>
            <person name="Burgess S.C."/>
            <person name="Cooksey A.M."/>
            <person name="Castoe T.A."/>
            <person name="Crawford N.G."/>
            <person name="Densmore L.D."/>
            <person name="Drew J.C."/>
            <person name="Edwards S.V."/>
            <person name="Faircloth B.C."/>
            <person name="Fujita M.K."/>
            <person name="Greenwold M.J."/>
            <person name="Hoffmann F.G."/>
            <person name="Howard J.M."/>
            <person name="Iguchi T."/>
            <person name="Janes D.E."/>
            <person name="Khan S.Y."/>
            <person name="Kohno S."/>
            <person name="de Koning A.J."/>
            <person name="Lance S.L."/>
            <person name="McCarthy F.M."/>
            <person name="McCormack J.E."/>
            <person name="Merchant M.E."/>
            <person name="Peterson D.G."/>
            <person name="Pollock D.D."/>
            <person name="Pourmand N."/>
            <person name="Raney B.J."/>
            <person name="Roessler K.A."/>
            <person name="Sanford J.R."/>
            <person name="Sawyer R.H."/>
            <person name="Schmidt C.J."/>
            <person name="Triplett E.W."/>
            <person name="Tuberville T.D."/>
            <person name="Venegas-Anaya M."/>
            <person name="Howard J.T."/>
            <person name="Jarvis E.D."/>
            <person name="Guillette L.J.Jr."/>
            <person name="Glenn T.C."/>
            <person name="Green R.E."/>
            <person name="Ray D.A."/>
        </authorList>
    </citation>
    <scope>NUCLEOTIDE SEQUENCE [LARGE SCALE GENOMIC DNA]</scope>
    <source>
        <strain evidence="1">KSC_2009_1</strain>
    </source>
</reference>
<dbReference type="EMBL" id="AKHW03006215">
    <property type="protein sequence ID" value="KYO23375.1"/>
    <property type="molecule type" value="Genomic_DNA"/>
</dbReference>
<organism evidence="1 2">
    <name type="scientific">Alligator mississippiensis</name>
    <name type="common">American alligator</name>
    <dbReference type="NCBI Taxonomy" id="8496"/>
    <lineage>
        <taxon>Eukaryota</taxon>
        <taxon>Metazoa</taxon>
        <taxon>Chordata</taxon>
        <taxon>Craniata</taxon>
        <taxon>Vertebrata</taxon>
        <taxon>Euteleostomi</taxon>
        <taxon>Archelosauria</taxon>
        <taxon>Archosauria</taxon>
        <taxon>Crocodylia</taxon>
        <taxon>Alligatoridae</taxon>
        <taxon>Alligatorinae</taxon>
        <taxon>Alligator</taxon>
    </lineage>
</organism>
<proteinExistence type="predicted"/>
<sequence>MSIGSARALGSILGSQPVSLKGDEVKPSAANGSISGGVRGRWTRASHAFCTQKGLALPQFPHLPSWMGLQLPFLC</sequence>
<name>A0A151MFT3_ALLMI</name>
<dbReference type="Proteomes" id="UP000050525">
    <property type="component" value="Unassembled WGS sequence"/>
</dbReference>
<keyword evidence="2" id="KW-1185">Reference proteome</keyword>
<dbReference type="AlphaFoldDB" id="A0A151MFT3"/>
<protein>
    <submittedName>
        <fullName evidence="1">Uncharacterized protein</fullName>
    </submittedName>
</protein>
<gene>
    <name evidence="1" type="ORF">Y1Q_0005759</name>
</gene>
<evidence type="ECO:0000313" key="1">
    <source>
        <dbReference type="EMBL" id="KYO23375.1"/>
    </source>
</evidence>